<feature type="region of interest" description="Disordered" evidence="1">
    <location>
        <begin position="1057"/>
        <end position="1273"/>
    </location>
</feature>
<sequence length="1477" mass="160014">MAETETYNPFDSRQPSSDGGLFNAPRAPPPKTYKRNRPAELVDDVSSAMTSSDGPGPTVRTPAASPAKALLIGFQSGSSAFLDHVRRLQPDAESEPTPDELASFIKLQKAKRAAVPARLGVQLAMPPSSSSLSSVPDSVPDTATHAVTSPLTSLPATSSQAARVSASGLPSPLPLSPPRPAESSLSLPPSSPPKVAPARIGPASSPSRLPERAQSPPASPVVPDVTISPRFSPLDDEDETFPVRKTRTVKASTRRAHITTSDEEDSTPRPPSPSSPTPSPRKSVRAKGKFPGFPSAHSRSASPASDAVSPTGKPGTAIPPPRRSHITFSDDEDEPRRSSPSPTPRRPAPTKSIGRRPPTPRSRSASPASDAGSSTRQVAALARSEDEEEPAPHAKSDAFFEALYDEDQADMAKERARSTESAESIKDGGSMSPVKRPKQIKAPSKKETELTKREMEAAQRSRNASFKHIAAVPLNPWDWLQAAANVVKGKPRADPPSRPRASLKSSFSREKTPEQVEEITTFPSSRDTQGPESTAVDRQPLIPVVKHALQFAGSARLDARETRDEEPMEVDAPDATLVAAKRYMLEASDDEEPEVEKSNADVIREMELEREAAKEEGRRKNEAEAEAKRKAEVKARRQAETARRKADALAQQKARVPAQKDSDEEDDFIIQPFKPQATAQAVKRHAGPDAKAVNNRDPKSVPANTKNRMRILSMAGKSHRSKADDASDTYVDYAAKFGHQNLRSQNAGSKPAGKKAGRDRPLGQNELDAMLARKHTAQAQTVRAKKEQDYGRTKTLPGKVEVNYEELAEANRKRAELQDVEDEDEDPEDGDFALSGEEDDEAGSGDEGAEAPEGDDAMEVDEPVTATSPVPAEVDEETFSPVKIRKPRRHPARVAFASDDEEEPYKMAIPASDPVVVPVGELGPSQIAAHGFGVELDLAGFGGDDDFGGGFSQLFDPTQLNTPSGSGDGFAVLRQEPAPLLQAHAILPKNHVTATQAERDEELLAREMEEAMMPVERPRTQPAKRYLNDAGFFTQTKPSSQFPTQARLQLAGSSSMSILSGLGLDPSDAEDEAGSEAPDAADESGIDEPLPNPSSPLRRLRRRASDDVPDESFTLEPTQRSTPPAPKENAFTRLMETRRQSPRPKSKPVKSMLVEEQAEESDEDDGWGGKLAGGPEEDEGENENGYVEGLVDDQAVDEETRRKQDALAEEKRREVEKADDAKREAAARGVTEGKHRTRRRHGKDFISDDEADEEGGRRHLSKKARRARRMELREDGVAVLPGEQNAFVRGYVEGLDSEPDDELDEKDETPAYRSPEPARSYKEKKEMLQRAGGARRRAEQSDEEEDELDVSAKSGSRKFYSFDDDVIDVDKPESAFTISRPIRKTASTVLDEDSQYGPSANRRSQAEAALIFAAESATERRGVGIGQKMSVVNHAIPASKLSKGDQKYGARKSGGGPRAGGPNTAKLLGSKTASFAK</sequence>
<feature type="compositionally biased region" description="Polar residues" evidence="1">
    <location>
        <begin position="521"/>
        <end position="532"/>
    </location>
</feature>
<evidence type="ECO:0000313" key="4">
    <source>
        <dbReference type="Proteomes" id="UP001164286"/>
    </source>
</evidence>
<feature type="compositionally biased region" description="Acidic residues" evidence="1">
    <location>
        <begin position="1067"/>
        <end position="1086"/>
    </location>
</feature>
<feature type="compositionally biased region" description="Basic and acidic residues" evidence="1">
    <location>
        <begin position="1198"/>
        <end position="1234"/>
    </location>
</feature>
<feature type="region of interest" description="Disordered" evidence="1">
    <location>
        <begin position="124"/>
        <end position="463"/>
    </location>
</feature>
<feature type="compositionally biased region" description="Polar residues" evidence="1">
    <location>
        <begin position="1033"/>
        <end position="1045"/>
    </location>
</feature>
<feature type="compositionally biased region" description="Basic and acidic residues" evidence="1">
    <location>
        <begin position="444"/>
        <end position="459"/>
    </location>
</feature>
<dbReference type="GeneID" id="77726710"/>
<feature type="region of interest" description="Disordered" evidence="1">
    <location>
        <begin position="1437"/>
        <end position="1477"/>
    </location>
</feature>
<name>A0AA38H5J8_9TREE</name>
<gene>
    <name evidence="3" type="ORF">MKK02DRAFT_28187</name>
</gene>
<feature type="compositionally biased region" description="Basic residues" evidence="1">
    <location>
        <begin position="1258"/>
        <end position="1268"/>
    </location>
</feature>
<feature type="region of interest" description="Disordered" evidence="1">
    <location>
        <begin position="677"/>
        <end position="709"/>
    </location>
</feature>
<dbReference type="InterPro" id="IPR018564">
    <property type="entry name" value="Repl_chkpnt_MRC1_dom"/>
</dbReference>
<dbReference type="RefSeq" id="XP_052944222.1">
    <property type="nucleotide sequence ID" value="XM_053087505.1"/>
</dbReference>
<organism evidence="3 4">
    <name type="scientific">Dioszegia hungarica</name>
    <dbReference type="NCBI Taxonomy" id="4972"/>
    <lineage>
        <taxon>Eukaryota</taxon>
        <taxon>Fungi</taxon>
        <taxon>Dikarya</taxon>
        <taxon>Basidiomycota</taxon>
        <taxon>Agaricomycotina</taxon>
        <taxon>Tremellomycetes</taxon>
        <taxon>Tremellales</taxon>
        <taxon>Bulleribasidiaceae</taxon>
        <taxon>Dioszegia</taxon>
    </lineage>
</organism>
<keyword evidence="4" id="KW-1185">Reference proteome</keyword>
<feature type="compositionally biased region" description="Pro residues" evidence="1">
    <location>
        <begin position="171"/>
        <end position="180"/>
    </location>
</feature>
<feature type="compositionally biased region" description="Acidic residues" evidence="1">
    <location>
        <begin position="818"/>
        <end position="862"/>
    </location>
</feature>
<feature type="compositionally biased region" description="Pro residues" evidence="1">
    <location>
        <begin position="268"/>
        <end position="279"/>
    </location>
</feature>
<feature type="compositionally biased region" description="Acidic residues" evidence="1">
    <location>
        <begin position="1156"/>
        <end position="1166"/>
    </location>
</feature>
<reference evidence="3" key="1">
    <citation type="journal article" date="2022" name="G3 (Bethesda)">
        <title>High quality genome of the basidiomycete yeast Dioszegia hungarica PDD-24b-2 isolated from cloud water.</title>
        <authorList>
            <person name="Jarrige D."/>
            <person name="Haridas S."/>
            <person name="Bleykasten-Grosshans C."/>
            <person name="Joly M."/>
            <person name="Nadalig T."/>
            <person name="Sancelme M."/>
            <person name="Vuilleumier S."/>
            <person name="Grigoriev I.V."/>
            <person name="Amato P."/>
            <person name="Bringel F."/>
        </authorList>
    </citation>
    <scope>NUCLEOTIDE SEQUENCE</scope>
    <source>
        <strain evidence="3">PDD-24b-2</strain>
    </source>
</reference>
<feature type="region of interest" description="Disordered" evidence="1">
    <location>
        <begin position="556"/>
        <end position="575"/>
    </location>
</feature>
<feature type="region of interest" description="Disordered" evidence="1">
    <location>
        <begin position="1012"/>
        <end position="1045"/>
    </location>
</feature>
<dbReference type="EMBL" id="JAKWFO010000007">
    <property type="protein sequence ID" value="KAI9634445.1"/>
    <property type="molecule type" value="Genomic_DNA"/>
</dbReference>
<feature type="region of interest" description="Disordered" evidence="1">
    <location>
        <begin position="610"/>
        <end position="665"/>
    </location>
</feature>
<dbReference type="Proteomes" id="UP001164286">
    <property type="component" value="Unassembled WGS sequence"/>
</dbReference>
<feature type="compositionally biased region" description="Basic and acidic residues" evidence="1">
    <location>
        <begin position="410"/>
        <end position="426"/>
    </location>
</feature>
<feature type="compositionally biased region" description="Low complexity" evidence="1">
    <location>
        <begin position="349"/>
        <end position="375"/>
    </location>
</feature>
<dbReference type="Pfam" id="PF09444">
    <property type="entry name" value="MRC1"/>
    <property type="match status" value="1"/>
</dbReference>
<feature type="compositionally biased region" description="Basic and acidic residues" evidence="1">
    <location>
        <begin position="1319"/>
        <end position="1328"/>
    </location>
</feature>
<feature type="domain" description="DNA replication checkpoint mediator MRC1" evidence="2">
    <location>
        <begin position="1150"/>
        <end position="1275"/>
    </location>
</feature>
<feature type="compositionally biased region" description="Low complexity" evidence="1">
    <location>
        <begin position="148"/>
        <end position="170"/>
    </location>
</feature>
<evidence type="ECO:0000256" key="1">
    <source>
        <dbReference type="SAM" id="MobiDB-lite"/>
    </source>
</evidence>
<feature type="compositionally biased region" description="Acidic residues" evidence="1">
    <location>
        <begin position="1295"/>
        <end position="1307"/>
    </location>
</feature>
<feature type="compositionally biased region" description="Polar residues" evidence="1">
    <location>
        <begin position="1"/>
        <end position="17"/>
    </location>
</feature>
<feature type="region of interest" description="Disordered" evidence="1">
    <location>
        <begin position="488"/>
        <end position="541"/>
    </location>
</feature>
<protein>
    <recommendedName>
        <fullName evidence="2">DNA replication checkpoint mediator MRC1 domain-containing protein</fullName>
    </recommendedName>
</protein>
<feature type="compositionally biased region" description="Low complexity" evidence="1">
    <location>
        <begin position="295"/>
        <end position="307"/>
    </location>
</feature>
<feature type="compositionally biased region" description="Basic and acidic residues" evidence="1">
    <location>
        <begin position="610"/>
        <end position="647"/>
    </location>
</feature>
<feature type="compositionally biased region" description="Basic residues" evidence="1">
    <location>
        <begin position="244"/>
        <end position="257"/>
    </location>
</feature>
<proteinExistence type="predicted"/>
<accession>A0AA38H5J8</accession>
<feature type="region of interest" description="Disordered" evidence="1">
    <location>
        <begin position="1"/>
        <end position="64"/>
    </location>
</feature>
<evidence type="ECO:0000259" key="2">
    <source>
        <dbReference type="Pfam" id="PF09444"/>
    </source>
</evidence>
<feature type="compositionally biased region" description="Low complexity" evidence="1">
    <location>
        <begin position="126"/>
        <end position="141"/>
    </location>
</feature>
<evidence type="ECO:0000313" key="3">
    <source>
        <dbReference type="EMBL" id="KAI9634445.1"/>
    </source>
</evidence>
<feature type="region of interest" description="Disordered" evidence="1">
    <location>
        <begin position="739"/>
        <end position="886"/>
    </location>
</feature>
<comment type="caution">
    <text evidence="3">The sequence shown here is derived from an EMBL/GenBank/DDBJ whole genome shotgun (WGS) entry which is preliminary data.</text>
</comment>
<feature type="region of interest" description="Disordered" evidence="1">
    <location>
        <begin position="1290"/>
        <end position="1354"/>
    </location>
</feature>